<proteinExistence type="predicted"/>
<dbReference type="InterPro" id="IPR027417">
    <property type="entry name" value="P-loop_NTPase"/>
</dbReference>
<feature type="domain" description="Novel STAND NTPase 1" evidence="2">
    <location>
        <begin position="11"/>
        <end position="227"/>
    </location>
</feature>
<gene>
    <name evidence="3" type="ORF">KK078_10305</name>
</gene>
<sequence>MKPASKKHTLAGLKPFDEADAEYYYIEETLTEKFFRYLKKNRFVLLTGEPGCGKTSFINCAVLTGSHLNHTERWIGAKFRPGRSPIKNLARALDVAQATNAKQNAALAIEALLHASSSALTEVFEEYPLPQNTNFLLIVDHFEDIFLSDRSQTATSKAAAAAEAQKLINLLWAFEHHNTRAVYVVVSFSDHYRDRAAEHPKLLDLLQKRSFPFEGISVQETDAVIDRAIPGIWKGHRDISLIKKATRQRLDEDQERHTLTPAWRYLLNHSLQYTFALWLRAYQSIHKKIAGDPSLKEVADHKYLPLLVNDLLRDELSVVNATASKRGNTLWLTLSMQQQQALTRVVKTARETDKKLTLQGYHQVAGKLMRSLALEVEEIFHANANMETVCELFVKTLTSRDGTLEPLRYKTMITCLVGKKGITRQDVNRFITCFGDDGLGLVQVIPSSRIEESLNMIHNGAHIDDDAVVSIRNMSLAGAFPKVVLWIKQESDCIQEYLLYAQAAAGKTASHPLTLERYANTILSGEPVDSCEYSKVIDSFLQKDSTWAALHTPPGSGFASFDRTRKFVEQGVNHWRDINKAEKTRQQEEKKIKRIKRNLFVSAFVGVALVALYTSFSIAQHRMLKQFDCLYDDCLRVSKEINLQYIDKGEDYKVLVDGWTTALVEKSNLVDNCIDSMYSSNVVNFIWRYRHWQRRRDALFVDSTRMNVLNDVIDKNFLYKAGSTIEIVEGYKIFNEKLLPQNVPYLVDCRKCDEPGWFGFK</sequence>
<keyword evidence="1" id="KW-1133">Transmembrane helix</keyword>
<evidence type="ECO:0000259" key="2">
    <source>
        <dbReference type="Pfam" id="PF20703"/>
    </source>
</evidence>
<reference evidence="3 4" key="1">
    <citation type="submission" date="2021-05" db="EMBL/GenBank/DDBJ databases">
        <title>A Polyphasic approach of four new species of the genus Ohtaekwangia: Ohtaekwangia histidinii sp. nov., Ohtaekwangia cretensis sp. nov., Ohtaekwangia indiensis sp. nov., Ohtaekwangia reichenbachii sp. nov. from diverse environment.</title>
        <authorList>
            <person name="Octaviana S."/>
        </authorList>
    </citation>
    <scope>NUCLEOTIDE SEQUENCE [LARGE SCALE GENOMIC DNA]</scope>
    <source>
        <strain evidence="3 4">PWU37</strain>
    </source>
</reference>
<dbReference type="Proteomes" id="UP001319180">
    <property type="component" value="Unassembled WGS sequence"/>
</dbReference>
<dbReference type="AlphaFoldDB" id="A0AAP2DCR6"/>
<evidence type="ECO:0000313" key="4">
    <source>
        <dbReference type="Proteomes" id="UP001319180"/>
    </source>
</evidence>
<evidence type="ECO:0000256" key="1">
    <source>
        <dbReference type="SAM" id="Phobius"/>
    </source>
</evidence>
<dbReference type="Gene3D" id="3.40.50.300">
    <property type="entry name" value="P-loop containing nucleotide triphosphate hydrolases"/>
    <property type="match status" value="1"/>
</dbReference>
<name>A0AAP2DCR6_9BACT</name>
<organism evidence="3 4">
    <name type="scientific">Dawidia soli</name>
    <dbReference type="NCBI Taxonomy" id="2782352"/>
    <lineage>
        <taxon>Bacteria</taxon>
        <taxon>Pseudomonadati</taxon>
        <taxon>Bacteroidota</taxon>
        <taxon>Cytophagia</taxon>
        <taxon>Cytophagales</taxon>
        <taxon>Chryseotaleaceae</taxon>
        <taxon>Dawidia</taxon>
    </lineage>
</organism>
<accession>A0AAP2DCR6</accession>
<dbReference type="RefSeq" id="WP_254090187.1">
    <property type="nucleotide sequence ID" value="NZ_JAHESC010000012.1"/>
</dbReference>
<keyword evidence="1" id="KW-0472">Membrane</keyword>
<protein>
    <recommendedName>
        <fullName evidence="2">Novel STAND NTPase 1 domain-containing protein</fullName>
    </recommendedName>
</protein>
<keyword evidence="1" id="KW-0812">Transmembrane</keyword>
<dbReference type="EMBL" id="JAHESC010000012">
    <property type="protein sequence ID" value="MBT1686952.1"/>
    <property type="molecule type" value="Genomic_DNA"/>
</dbReference>
<keyword evidence="4" id="KW-1185">Reference proteome</keyword>
<comment type="caution">
    <text evidence="3">The sequence shown here is derived from an EMBL/GenBank/DDBJ whole genome shotgun (WGS) entry which is preliminary data.</text>
</comment>
<evidence type="ECO:0000313" key="3">
    <source>
        <dbReference type="EMBL" id="MBT1686952.1"/>
    </source>
</evidence>
<dbReference type="InterPro" id="IPR049052">
    <property type="entry name" value="nSTAND1"/>
</dbReference>
<feature type="transmembrane region" description="Helical" evidence="1">
    <location>
        <begin position="599"/>
        <end position="619"/>
    </location>
</feature>
<dbReference type="Pfam" id="PF20703">
    <property type="entry name" value="nSTAND1"/>
    <property type="match status" value="1"/>
</dbReference>
<dbReference type="SUPFAM" id="SSF52540">
    <property type="entry name" value="P-loop containing nucleoside triphosphate hydrolases"/>
    <property type="match status" value="1"/>
</dbReference>